<dbReference type="SUPFAM" id="SSF46689">
    <property type="entry name" value="Homeodomain-like"/>
    <property type="match status" value="1"/>
</dbReference>
<organism evidence="4 5">
    <name type="scientific">Streptococcus dysgalactiae subsp. dysgalactiae</name>
    <dbReference type="NCBI Taxonomy" id="99822"/>
    <lineage>
        <taxon>Bacteria</taxon>
        <taxon>Bacillati</taxon>
        <taxon>Bacillota</taxon>
        <taxon>Bacilli</taxon>
        <taxon>Lactobacillales</taxon>
        <taxon>Streptococcaceae</taxon>
        <taxon>Streptococcus</taxon>
    </lineage>
</organism>
<evidence type="ECO:0000313" key="4">
    <source>
        <dbReference type="EMBL" id="SUN49329.1"/>
    </source>
</evidence>
<evidence type="ECO:0000259" key="3">
    <source>
        <dbReference type="PROSITE" id="PS50977"/>
    </source>
</evidence>
<keyword evidence="1 2" id="KW-0238">DNA-binding</keyword>
<accession>A0A380JUT5</accession>
<protein>
    <submittedName>
        <fullName evidence="4">TetR family transcriptional regulator</fullName>
    </submittedName>
</protein>
<feature type="domain" description="HTH tetR-type" evidence="3">
    <location>
        <begin position="6"/>
        <end position="66"/>
    </location>
</feature>
<proteinExistence type="predicted"/>
<dbReference type="Gene3D" id="1.10.357.10">
    <property type="entry name" value="Tetracycline Repressor, domain 2"/>
    <property type="match status" value="1"/>
</dbReference>
<dbReference type="PANTHER" id="PTHR43479:SF7">
    <property type="entry name" value="TETR-FAMILY TRANSCRIPTIONAL REGULATOR"/>
    <property type="match status" value="1"/>
</dbReference>
<dbReference type="Proteomes" id="UP000254797">
    <property type="component" value="Unassembled WGS sequence"/>
</dbReference>
<dbReference type="InterPro" id="IPR050624">
    <property type="entry name" value="HTH-type_Tx_Regulator"/>
</dbReference>
<dbReference type="InterPro" id="IPR009057">
    <property type="entry name" value="Homeodomain-like_sf"/>
</dbReference>
<dbReference type="InterPro" id="IPR001647">
    <property type="entry name" value="HTH_TetR"/>
</dbReference>
<dbReference type="PROSITE" id="PS50977">
    <property type="entry name" value="HTH_TETR_2"/>
    <property type="match status" value="1"/>
</dbReference>
<dbReference type="AlphaFoldDB" id="A0A380JUT5"/>
<gene>
    <name evidence="4" type="primary">tetR</name>
    <name evidence="4" type="ORF">NCTC4670_00942</name>
</gene>
<dbReference type="Pfam" id="PF14278">
    <property type="entry name" value="TetR_C_8"/>
    <property type="match status" value="1"/>
</dbReference>
<dbReference type="RefSeq" id="WP_115246033.1">
    <property type="nucleotide sequence ID" value="NZ_UHFG01000004.1"/>
</dbReference>
<feature type="DNA-binding region" description="H-T-H motif" evidence="2">
    <location>
        <begin position="29"/>
        <end position="48"/>
    </location>
</feature>
<name>A0A380JUT5_STRDY</name>
<dbReference type="Pfam" id="PF00440">
    <property type="entry name" value="TetR_N"/>
    <property type="match status" value="1"/>
</dbReference>
<dbReference type="InterPro" id="IPR039532">
    <property type="entry name" value="TetR_C_Firmicutes"/>
</dbReference>
<sequence length="183" mass="21239">MTQRKTETKTYLKAALTALLVEKHFEDITVSDLTQKAGINRGTFYLHYKDKFDMMNQLKNETLDDLYCLLNQTAIYTDTRAVLIQTLSYLLSHREFVTALATTSYLNFPQLIKDFCYQFLTTIEEFQTIVVNQYHIPYPYALEVYLASIESIITYWINNGYQESPQDVTDIILKTVALDSLPS</sequence>
<dbReference type="GO" id="GO:0003677">
    <property type="term" value="F:DNA binding"/>
    <property type="evidence" value="ECO:0007669"/>
    <property type="project" value="UniProtKB-UniRule"/>
</dbReference>
<dbReference type="PANTHER" id="PTHR43479">
    <property type="entry name" value="ACREF/ENVCD OPERON REPRESSOR-RELATED"/>
    <property type="match status" value="1"/>
</dbReference>
<dbReference type="EMBL" id="UHFG01000004">
    <property type="protein sequence ID" value="SUN49329.1"/>
    <property type="molecule type" value="Genomic_DNA"/>
</dbReference>
<evidence type="ECO:0000256" key="1">
    <source>
        <dbReference type="ARBA" id="ARBA00023125"/>
    </source>
</evidence>
<evidence type="ECO:0000313" key="5">
    <source>
        <dbReference type="Proteomes" id="UP000254797"/>
    </source>
</evidence>
<evidence type="ECO:0000256" key="2">
    <source>
        <dbReference type="PROSITE-ProRule" id="PRU00335"/>
    </source>
</evidence>
<reference evidence="4 5" key="1">
    <citation type="submission" date="2018-06" db="EMBL/GenBank/DDBJ databases">
        <authorList>
            <consortium name="Pathogen Informatics"/>
            <person name="Doyle S."/>
        </authorList>
    </citation>
    <scope>NUCLEOTIDE SEQUENCE [LARGE SCALE GENOMIC DNA]</scope>
    <source>
        <strain evidence="4 5">NCTC4670</strain>
    </source>
</reference>